<proteinExistence type="predicted"/>
<evidence type="ECO:0000313" key="1">
    <source>
        <dbReference type="Proteomes" id="UP001652660"/>
    </source>
</evidence>
<dbReference type="OrthoDB" id="1936587at2759"/>
<dbReference type="SUPFAM" id="SSF53098">
    <property type="entry name" value="Ribonuclease H-like"/>
    <property type="match status" value="1"/>
</dbReference>
<gene>
    <name evidence="2" type="primary">LOC113704708</name>
</gene>
<evidence type="ECO:0000313" key="2">
    <source>
        <dbReference type="RefSeq" id="XP_027082383.1"/>
    </source>
</evidence>
<dbReference type="GeneID" id="113704708"/>
<dbReference type="RefSeq" id="XP_027082383.1">
    <property type="nucleotide sequence ID" value="XM_027226582.1"/>
</dbReference>
<dbReference type="PANTHER" id="PTHR48475:SF1">
    <property type="entry name" value="RNASE H TYPE-1 DOMAIN-CONTAINING PROTEIN"/>
    <property type="match status" value="1"/>
</dbReference>
<dbReference type="GO" id="GO:0003676">
    <property type="term" value="F:nucleic acid binding"/>
    <property type="evidence" value="ECO:0007669"/>
    <property type="project" value="InterPro"/>
</dbReference>
<name>A0A6P6TVM2_COFAR</name>
<protein>
    <recommendedName>
        <fullName evidence="3">Integrase catalytic domain-containing protein</fullName>
    </recommendedName>
</protein>
<organism evidence="1 2">
    <name type="scientific">Coffea arabica</name>
    <name type="common">Arabian coffee</name>
    <dbReference type="NCBI Taxonomy" id="13443"/>
    <lineage>
        <taxon>Eukaryota</taxon>
        <taxon>Viridiplantae</taxon>
        <taxon>Streptophyta</taxon>
        <taxon>Embryophyta</taxon>
        <taxon>Tracheophyta</taxon>
        <taxon>Spermatophyta</taxon>
        <taxon>Magnoliopsida</taxon>
        <taxon>eudicotyledons</taxon>
        <taxon>Gunneridae</taxon>
        <taxon>Pentapetalae</taxon>
        <taxon>asterids</taxon>
        <taxon>lamiids</taxon>
        <taxon>Gentianales</taxon>
        <taxon>Rubiaceae</taxon>
        <taxon>Ixoroideae</taxon>
        <taxon>Gardenieae complex</taxon>
        <taxon>Bertiereae - Coffeeae clade</taxon>
        <taxon>Coffeeae</taxon>
        <taxon>Coffea</taxon>
    </lineage>
</organism>
<dbReference type="PANTHER" id="PTHR48475">
    <property type="entry name" value="RIBONUCLEASE H"/>
    <property type="match status" value="1"/>
</dbReference>
<dbReference type="InterPro" id="IPR036397">
    <property type="entry name" value="RNaseH_sf"/>
</dbReference>
<reference evidence="1" key="1">
    <citation type="journal article" date="2025" name="Foods">
        <title>Unveiling the Microbial Signatures of Arabica Coffee Cherries: Insights into Ripeness Specific Diversity, Functional Traits, and Implications for Quality and Safety.</title>
        <authorList>
            <consortium name="RefSeq"/>
            <person name="Tenea G.N."/>
            <person name="Cifuentes V."/>
            <person name="Reyes P."/>
            <person name="Cevallos-Vallejos M."/>
        </authorList>
    </citation>
    <scope>NUCLEOTIDE SEQUENCE [LARGE SCALE GENOMIC DNA]</scope>
</reference>
<accession>A0A6P6TVM2</accession>
<evidence type="ECO:0008006" key="3">
    <source>
        <dbReference type="Google" id="ProtNLM"/>
    </source>
</evidence>
<sequence>MTWTIVVTSRITHEWVSTMEILSKSVLNVKCMVTMEHDCVFSAYYGDFVRFKVRYRNSAIYRPQMNGAVEATNKNLKKIIRKITEAHRDWYEKLPSALMAYRTTIRTSTGATPYSYVWNRKAVLPVEVEIPSIRILMEAQIEEAEWVRECHEQLSLIDEKKLNAVCHGQCYQRRMARAYNKRLNLVYLKMEIRS</sequence>
<dbReference type="Gene3D" id="3.30.420.10">
    <property type="entry name" value="Ribonuclease H-like superfamily/Ribonuclease H"/>
    <property type="match status" value="1"/>
</dbReference>
<dbReference type="AlphaFoldDB" id="A0A6P6TVM2"/>
<keyword evidence="1" id="KW-1185">Reference proteome</keyword>
<dbReference type="Proteomes" id="UP001652660">
    <property type="component" value="Chromosome 8e"/>
</dbReference>
<dbReference type="InterPro" id="IPR012337">
    <property type="entry name" value="RNaseH-like_sf"/>
</dbReference>
<reference evidence="2" key="2">
    <citation type="submission" date="2025-08" db="UniProtKB">
        <authorList>
            <consortium name="RefSeq"/>
        </authorList>
    </citation>
    <scope>IDENTIFICATION</scope>
    <source>
        <tissue evidence="2">Leaves</tissue>
    </source>
</reference>